<dbReference type="InterPro" id="IPR036322">
    <property type="entry name" value="WD40_repeat_dom_sf"/>
</dbReference>
<dbReference type="AlphaFoldDB" id="A0A445CW21"/>
<dbReference type="SUPFAM" id="SSF50978">
    <property type="entry name" value="WD40 repeat-like"/>
    <property type="match status" value="1"/>
</dbReference>
<comment type="caution">
    <text evidence="3">The sequence shown here is derived from an EMBL/GenBank/DDBJ whole genome shotgun (WGS) entry which is preliminary data.</text>
</comment>
<evidence type="ECO:0000313" key="3">
    <source>
        <dbReference type="EMBL" id="RYR55135.1"/>
    </source>
</evidence>
<organism evidence="3 4">
    <name type="scientific">Arachis hypogaea</name>
    <name type="common">Peanut</name>
    <dbReference type="NCBI Taxonomy" id="3818"/>
    <lineage>
        <taxon>Eukaryota</taxon>
        <taxon>Viridiplantae</taxon>
        <taxon>Streptophyta</taxon>
        <taxon>Embryophyta</taxon>
        <taxon>Tracheophyta</taxon>
        <taxon>Spermatophyta</taxon>
        <taxon>Magnoliopsida</taxon>
        <taxon>eudicotyledons</taxon>
        <taxon>Gunneridae</taxon>
        <taxon>Pentapetalae</taxon>
        <taxon>rosids</taxon>
        <taxon>fabids</taxon>
        <taxon>Fabales</taxon>
        <taxon>Fabaceae</taxon>
        <taxon>Papilionoideae</taxon>
        <taxon>50 kb inversion clade</taxon>
        <taxon>dalbergioids sensu lato</taxon>
        <taxon>Dalbergieae</taxon>
        <taxon>Pterocarpus clade</taxon>
        <taxon>Arachis</taxon>
    </lineage>
</organism>
<evidence type="ECO:0000313" key="4">
    <source>
        <dbReference type="Proteomes" id="UP000289738"/>
    </source>
</evidence>
<sequence>MKGDNSDSLLLKLEAPTRDAISRVRFAPHFNNLLISSWDSSLRLYDVDASLLRLEAPSEAPLLDCYFHDEAVAFSAASDGLIRRYDLDSGIIDTMGGHDDIASCIGYSSETCKLLTKSLMPFYSCNLHLLIFHLLIMLGISATN</sequence>
<gene>
    <name evidence="3" type="ORF">Ahy_A06g030386</name>
</gene>
<dbReference type="InterPro" id="IPR015943">
    <property type="entry name" value="WD40/YVTN_repeat-like_dom_sf"/>
</dbReference>
<protein>
    <submittedName>
        <fullName evidence="3">Uncharacterized protein</fullName>
    </submittedName>
</protein>
<dbReference type="SMART" id="SM00320">
    <property type="entry name" value="WD40"/>
    <property type="match status" value="2"/>
</dbReference>
<evidence type="ECO:0000256" key="1">
    <source>
        <dbReference type="ARBA" id="ARBA00022574"/>
    </source>
</evidence>
<dbReference type="EMBL" id="SDMP01000006">
    <property type="protein sequence ID" value="RYR55135.1"/>
    <property type="molecule type" value="Genomic_DNA"/>
</dbReference>
<dbReference type="Proteomes" id="UP000289738">
    <property type="component" value="Chromosome A06"/>
</dbReference>
<keyword evidence="2" id="KW-0677">Repeat</keyword>
<keyword evidence="4" id="KW-1185">Reference proteome</keyword>
<dbReference type="Gene3D" id="2.130.10.10">
    <property type="entry name" value="YVTN repeat-like/Quinoprotein amine dehydrogenase"/>
    <property type="match status" value="1"/>
</dbReference>
<dbReference type="InterPro" id="IPR001680">
    <property type="entry name" value="WD40_rpt"/>
</dbReference>
<dbReference type="OrthoDB" id="10262475at2759"/>
<keyword evidence="1" id="KW-0853">WD repeat</keyword>
<reference evidence="3 4" key="1">
    <citation type="submission" date="2019-01" db="EMBL/GenBank/DDBJ databases">
        <title>Sequencing of cultivated peanut Arachis hypogaea provides insights into genome evolution and oil improvement.</title>
        <authorList>
            <person name="Chen X."/>
        </authorList>
    </citation>
    <scope>NUCLEOTIDE SEQUENCE [LARGE SCALE GENOMIC DNA]</scope>
    <source>
        <strain evidence="4">cv. Fuhuasheng</strain>
        <tissue evidence="3">Leaves</tissue>
    </source>
</reference>
<proteinExistence type="predicted"/>
<dbReference type="PANTHER" id="PTHR10971">
    <property type="entry name" value="MRNA EXPORT FACTOR AND BUB3"/>
    <property type="match status" value="1"/>
</dbReference>
<accession>A0A445CW21</accession>
<name>A0A445CW21_ARAHY</name>
<evidence type="ECO:0000256" key="2">
    <source>
        <dbReference type="ARBA" id="ARBA00022737"/>
    </source>
</evidence>